<dbReference type="AlphaFoldDB" id="A0A0E0CLZ6"/>
<protein>
    <submittedName>
        <fullName evidence="1">Uncharacterized protein</fullName>
    </submittedName>
</protein>
<proteinExistence type="predicted"/>
<evidence type="ECO:0000313" key="2">
    <source>
        <dbReference type="Proteomes" id="UP000008021"/>
    </source>
</evidence>
<keyword evidence="2" id="KW-1185">Reference proteome</keyword>
<accession>A0A0E0CLZ6</accession>
<reference evidence="1" key="1">
    <citation type="submission" date="2015-04" db="UniProtKB">
        <authorList>
            <consortium name="EnsemblPlants"/>
        </authorList>
    </citation>
    <scope>IDENTIFICATION</scope>
</reference>
<name>A0A0E0CLZ6_9ORYZ</name>
<evidence type="ECO:0000313" key="1">
    <source>
        <dbReference type="EnsemblPlants" id="OMERI02G20270.1"/>
    </source>
</evidence>
<organism evidence="1">
    <name type="scientific">Oryza meridionalis</name>
    <dbReference type="NCBI Taxonomy" id="40149"/>
    <lineage>
        <taxon>Eukaryota</taxon>
        <taxon>Viridiplantae</taxon>
        <taxon>Streptophyta</taxon>
        <taxon>Embryophyta</taxon>
        <taxon>Tracheophyta</taxon>
        <taxon>Spermatophyta</taxon>
        <taxon>Magnoliopsida</taxon>
        <taxon>Liliopsida</taxon>
        <taxon>Poales</taxon>
        <taxon>Poaceae</taxon>
        <taxon>BOP clade</taxon>
        <taxon>Oryzoideae</taxon>
        <taxon>Oryzeae</taxon>
        <taxon>Oryzinae</taxon>
        <taxon>Oryza</taxon>
    </lineage>
</organism>
<dbReference type="HOGENOM" id="CLU_172835_0_0_1"/>
<dbReference type="Proteomes" id="UP000008021">
    <property type="component" value="Chromosome 2"/>
</dbReference>
<reference evidence="1" key="2">
    <citation type="submission" date="2018-05" db="EMBL/GenBank/DDBJ databases">
        <title>OmerRS3 (Oryza meridionalis Reference Sequence Version 3).</title>
        <authorList>
            <person name="Zhang J."/>
            <person name="Kudrna D."/>
            <person name="Lee S."/>
            <person name="Talag J."/>
            <person name="Welchert J."/>
            <person name="Wing R.A."/>
        </authorList>
    </citation>
    <scope>NUCLEOTIDE SEQUENCE [LARGE SCALE GENOMIC DNA]</scope>
    <source>
        <strain evidence="1">cv. OR44</strain>
    </source>
</reference>
<dbReference type="Gramene" id="OMERI02G20270.1">
    <property type="protein sequence ID" value="OMERI02G20270.1"/>
    <property type="gene ID" value="OMERI02G20270"/>
</dbReference>
<sequence>MAWRPSSEWWRGDLSVRGGVVMHPGRRGRLASGCLPLEGARSEGPRRWSFFFGAYEGGSGRLRRPWRASWSIQGAHE</sequence>
<dbReference type="EnsemblPlants" id="OMERI02G20270.1">
    <property type="protein sequence ID" value="OMERI02G20270.1"/>
    <property type="gene ID" value="OMERI02G20270"/>
</dbReference>